<dbReference type="InterPro" id="IPR007047">
    <property type="entry name" value="Flp_Fap"/>
</dbReference>
<dbReference type="EMBL" id="SRXW01000001">
    <property type="protein sequence ID" value="TGY90767.1"/>
    <property type="molecule type" value="Genomic_DNA"/>
</dbReference>
<accession>A0A4S2H515</accession>
<keyword evidence="3" id="KW-1185">Reference proteome</keyword>
<comment type="caution">
    <text evidence="2">The sequence shown here is derived from an EMBL/GenBank/DDBJ whole genome shotgun (WGS) entry which is preliminary data.</text>
</comment>
<keyword evidence="1" id="KW-1133">Transmembrane helix</keyword>
<evidence type="ECO:0000313" key="2">
    <source>
        <dbReference type="EMBL" id="TGY90767.1"/>
    </source>
</evidence>
<protein>
    <submittedName>
        <fullName evidence="2">Flp family type IVb pilin</fullName>
    </submittedName>
</protein>
<keyword evidence="1" id="KW-0812">Transmembrane</keyword>
<gene>
    <name evidence="2" type="ORF">E5163_03675</name>
</gene>
<dbReference type="Pfam" id="PF04964">
    <property type="entry name" value="Flp_Fap"/>
    <property type="match status" value="1"/>
</dbReference>
<dbReference type="AlphaFoldDB" id="A0A4S2H515"/>
<dbReference type="Proteomes" id="UP000308054">
    <property type="component" value="Unassembled WGS sequence"/>
</dbReference>
<proteinExistence type="predicted"/>
<organism evidence="2 3">
    <name type="scientific">Marinicauda algicola</name>
    <dbReference type="NCBI Taxonomy" id="2029849"/>
    <lineage>
        <taxon>Bacteria</taxon>
        <taxon>Pseudomonadati</taxon>
        <taxon>Pseudomonadota</taxon>
        <taxon>Alphaproteobacteria</taxon>
        <taxon>Maricaulales</taxon>
        <taxon>Maricaulaceae</taxon>
        <taxon>Marinicauda</taxon>
    </lineage>
</organism>
<keyword evidence="1" id="KW-0472">Membrane</keyword>
<sequence>MNAFLADERAATSIEYALIASIVSIAIVTAVTSIGGTLTGWAWDVVAGFNQ</sequence>
<evidence type="ECO:0000256" key="1">
    <source>
        <dbReference type="SAM" id="Phobius"/>
    </source>
</evidence>
<feature type="transmembrane region" description="Helical" evidence="1">
    <location>
        <begin position="16"/>
        <end position="43"/>
    </location>
</feature>
<reference evidence="2 3" key="1">
    <citation type="journal article" date="2017" name="Int. J. Syst. Evol. Microbiol.">
        <title>Marinicauda algicola sp. nov., isolated from a marine red alga Rhodosorus marinus.</title>
        <authorList>
            <person name="Jeong S.E."/>
            <person name="Jeon S.H."/>
            <person name="Chun B.H."/>
            <person name="Kim D.W."/>
            <person name="Jeon C.O."/>
        </authorList>
    </citation>
    <scope>NUCLEOTIDE SEQUENCE [LARGE SCALE GENOMIC DNA]</scope>
    <source>
        <strain evidence="2 3">JCM 31718</strain>
    </source>
</reference>
<name>A0A4S2H515_9PROT</name>
<evidence type="ECO:0000313" key="3">
    <source>
        <dbReference type="Proteomes" id="UP000308054"/>
    </source>
</evidence>